<dbReference type="Proteomes" id="UP000271974">
    <property type="component" value="Unassembled WGS sequence"/>
</dbReference>
<dbReference type="OrthoDB" id="8912589at2759"/>
<keyword evidence="1" id="KW-0812">Transmembrane</keyword>
<dbReference type="EMBL" id="RQTK01000643">
    <property type="protein sequence ID" value="RUS76694.1"/>
    <property type="molecule type" value="Genomic_DNA"/>
</dbReference>
<evidence type="ECO:0000313" key="2">
    <source>
        <dbReference type="EMBL" id="RUS76694.1"/>
    </source>
</evidence>
<keyword evidence="1" id="KW-0472">Membrane</keyword>
<sequence length="129" mass="14446">MIYPLQTRQLSLAQSPLLHRCSRAPPKDTMIKNICNTILWLLILIFIAYPIATFVLWIYILVQPFAVCLRVEKIKESIEYLVTLPRKCAENIVGGKEVAGCAQIASSICNTTIWSLVLILLAWPSAFAG</sequence>
<accession>A0A433T584</accession>
<dbReference type="PANTHER" id="PTHR39948">
    <property type="entry name" value="GEO11419P1"/>
    <property type="match status" value="1"/>
</dbReference>
<name>A0A433T584_ELYCH</name>
<gene>
    <name evidence="2" type="ORF">EGW08_015549</name>
</gene>
<keyword evidence="3" id="KW-1185">Reference proteome</keyword>
<proteinExistence type="predicted"/>
<dbReference type="PANTHER" id="PTHR39948:SF1">
    <property type="entry name" value="GEO11419P1"/>
    <property type="match status" value="1"/>
</dbReference>
<comment type="caution">
    <text evidence="2">The sequence shown here is derived from an EMBL/GenBank/DDBJ whole genome shotgun (WGS) entry which is preliminary data.</text>
</comment>
<organism evidence="2 3">
    <name type="scientific">Elysia chlorotica</name>
    <name type="common">Eastern emerald elysia</name>
    <name type="synonym">Sea slug</name>
    <dbReference type="NCBI Taxonomy" id="188477"/>
    <lineage>
        <taxon>Eukaryota</taxon>
        <taxon>Metazoa</taxon>
        <taxon>Spiralia</taxon>
        <taxon>Lophotrochozoa</taxon>
        <taxon>Mollusca</taxon>
        <taxon>Gastropoda</taxon>
        <taxon>Heterobranchia</taxon>
        <taxon>Euthyneura</taxon>
        <taxon>Panpulmonata</taxon>
        <taxon>Sacoglossa</taxon>
        <taxon>Placobranchoidea</taxon>
        <taxon>Plakobranchidae</taxon>
        <taxon>Elysia</taxon>
    </lineage>
</organism>
<dbReference type="AlphaFoldDB" id="A0A433T584"/>
<keyword evidence="1" id="KW-1133">Transmembrane helix</keyword>
<evidence type="ECO:0000313" key="3">
    <source>
        <dbReference type="Proteomes" id="UP000271974"/>
    </source>
</evidence>
<feature type="transmembrane region" description="Helical" evidence="1">
    <location>
        <begin position="39"/>
        <end position="62"/>
    </location>
</feature>
<evidence type="ECO:0000256" key="1">
    <source>
        <dbReference type="SAM" id="Phobius"/>
    </source>
</evidence>
<protein>
    <submittedName>
        <fullName evidence="2">Uncharacterized protein</fullName>
    </submittedName>
</protein>
<reference evidence="2 3" key="1">
    <citation type="submission" date="2019-01" db="EMBL/GenBank/DDBJ databases">
        <title>A draft genome assembly of the solar-powered sea slug Elysia chlorotica.</title>
        <authorList>
            <person name="Cai H."/>
            <person name="Li Q."/>
            <person name="Fang X."/>
            <person name="Li J."/>
            <person name="Curtis N.E."/>
            <person name="Altenburger A."/>
            <person name="Shibata T."/>
            <person name="Feng M."/>
            <person name="Maeda T."/>
            <person name="Schwartz J.A."/>
            <person name="Shigenobu S."/>
            <person name="Lundholm N."/>
            <person name="Nishiyama T."/>
            <person name="Yang H."/>
            <person name="Hasebe M."/>
            <person name="Li S."/>
            <person name="Pierce S.K."/>
            <person name="Wang J."/>
        </authorList>
    </citation>
    <scope>NUCLEOTIDE SEQUENCE [LARGE SCALE GENOMIC DNA]</scope>
    <source>
        <strain evidence="2">EC2010</strain>
        <tissue evidence="2">Whole organism of an adult</tissue>
    </source>
</reference>